<comment type="subcellular location">
    <subcellularLocation>
        <location evidence="1">Cell envelope</location>
    </subcellularLocation>
</comment>
<dbReference type="OrthoDB" id="9794826at2"/>
<dbReference type="GO" id="GO:0055085">
    <property type="term" value="P:transmembrane transport"/>
    <property type="evidence" value="ECO:0007669"/>
    <property type="project" value="InterPro"/>
</dbReference>
<dbReference type="Pfam" id="PF03480">
    <property type="entry name" value="DctP"/>
    <property type="match status" value="1"/>
</dbReference>
<feature type="signal peptide" evidence="5">
    <location>
        <begin position="1"/>
        <end position="31"/>
    </location>
</feature>
<dbReference type="CDD" id="cd13603">
    <property type="entry name" value="PBP2_TRAP_Siap_TeaA_like"/>
    <property type="match status" value="1"/>
</dbReference>
<dbReference type="PANTHER" id="PTHR33376">
    <property type="match status" value="1"/>
</dbReference>
<evidence type="ECO:0000256" key="4">
    <source>
        <dbReference type="ARBA" id="ARBA00022729"/>
    </source>
</evidence>
<sequence length="339" mass="37717">MHPTSRRSFLQGISLAVAAPALSLISTRASAAEFTLRYANNLPVTHPMNMRAKEMASRILAESKGRVDIQVFPSNQLGSDTDTLSQLRSGAVDFFTLSPLILGTFVPEAQISGIGFAFKSYDEVWKALDGDLGAHVRAKIGTTSIFAFEKIWNGGFRQITTSERPVAHPKDLKGLKLRVPPSPLWTSMFKDLGTSPASVNFAEVYSALQTHVVEGQENPLSIIYTAKLYEVQKFCALSNHMWDGFWFLANKDSFSRLPRELQKIVADAINDAGVKQRQDVQRLDQTLRAKLESAGLRFNEIDTDAFRKQLNLSGFYTDWRSKFGAETWGLLEKYTGTLG</sequence>
<comment type="similarity">
    <text evidence="2">Belongs to the bacterial solute-binding protein 7 family.</text>
</comment>
<dbReference type="KEGG" id="buz:AYM40_23180"/>
<dbReference type="EMBL" id="CP014579">
    <property type="protein sequence ID" value="ANB75296.1"/>
    <property type="molecule type" value="Genomic_DNA"/>
</dbReference>
<dbReference type="InterPro" id="IPR004682">
    <property type="entry name" value="TRAP_DctP"/>
</dbReference>
<dbReference type="InterPro" id="IPR006311">
    <property type="entry name" value="TAT_signal"/>
</dbReference>
<dbReference type="RefSeq" id="WP_063498584.1">
    <property type="nucleotide sequence ID" value="NZ_CP014579.1"/>
</dbReference>
<gene>
    <name evidence="6" type="ORF">AYM40_23180</name>
</gene>
<dbReference type="Proteomes" id="UP000076852">
    <property type="component" value="Chromosome 2"/>
</dbReference>
<organism evidence="6 7">
    <name type="scientific">Paraburkholderia phytofirmans OLGA172</name>
    <dbReference type="NCBI Taxonomy" id="1417228"/>
    <lineage>
        <taxon>Bacteria</taxon>
        <taxon>Pseudomonadati</taxon>
        <taxon>Pseudomonadota</taxon>
        <taxon>Betaproteobacteria</taxon>
        <taxon>Burkholderiales</taxon>
        <taxon>Burkholderiaceae</taxon>
        <taxon>Paraburkholderia</taxon>
    </lineage>
</organism>
<evidence type="ECO:0000256" key="1">
    <source>
        <dbReference type="ARBA" id="ARBA00004196"/>
    </source>
</evidence>
<dbReference type="PROSITE" id="PS51318">
    <property type="entry name" value="TAT"/>
    <property type="match status" value="1"/>
</dbReference>
<reference evidence="6 7" key="1">
    <citation type="journal article" date="2016" name="Gene">
        <title>PacBio SMRT assembly of a complex multi-replicon genome reveals chlorocatechol degradative operon in a region of genome plasticity.</title>
        <authorList>
            <person name="Ricker N."/>
            <person name="Shen S.Y."/>
            <person name="Goordial J."/>
            <person name="Jin S."/>
            <person name="Fulthorpe R.R."/>
        </authorList>
    </citation>
    <scope>NUCLEOTIDE SEQUENCE [LARGE SCALE GENOMIC DNA]</scope>
    <source>
        <strain evidence="6 7">OLGA172</strain>
    </source>
</reference>
<dbReference type="PIRSF" id="PIRSF006470">
    <property type="entry name" value="DctB"/>
    <property type="match status" value="1"/>
</dbReference>
<keyword evidence="7" id="KW-1185">Reference proteome</keyword>
<dbReference type="NCBIfam" id="NF037995">
    <property type="entry name" value="TRAP_S1"/>
    <property type="match status" value="1"/>
</dbReference>
<protein>
    <submittedName>
        <fullName evidence="6">ABC transporter substrate-binding protein</fullName>
    </submittedName>
</protein>
<dbReference type="NCBIfam" id="TIGR00787">
    <property type="entry name" value="dctP"/>
    <property type="match status" value="1"/>
</dbReference>
<dbReference type="AlphaFoldDB" id="A0A160FRN5"/>
<name>A0A160FRN5_9BURK</name>
<dbReference type="Gene3D" id="3.40.190.170">
    <property type="entry name" value="Bacterial extracellular solute-binding protein, family 7"/>
    <property type="match status" value="1"/>
</dbReference>
<keyword evidence="3" id="KW-0813">Transport</keyword>
<feature type="chain" id="PRO_5007813864" evidence="5">
    <location>
        <begin position="32"/>
        <end position="339"/>
    </location>
</feature>
<evidence type="ECO:0000313" key="7">
    <source>
        <dbReference type="Proteomes" id="UP000076852"/>
    </source>
</evidence>
<proteinExistence type="inferred from homology"/>
<dbReference type="STRING" id="1804984.AYM40_23180"/>
<dbReference type="PANTHER" id="PTHR33376:SF4">
    <property type="entry name" value="SIALIC ACID-BINDING PERIPLASMIC PROTEIN SIAP"/>
    <property type="match status" value="1"/>
</dbReference>
<evidence type="ECO:0000256" key="5">
    <source>
        <dbReference type="SAM" id="SignalP"/>
    </source>
</evidence>
<accession>A0A160FRN5</accession>
<evidence type="ECO:0000256" key="2">
    <source>
        <dbReference type="ARBA" id="ARBA00009023"/>
    </source>
</evidence>
<dbReference type="InterPro" id="IPR018389">
    <property type="entry name" value="DctP_fam"/>
</dbReference>
<evidence type="ECO:0000313" key="6">
    <source>
        <dbReference type="EMBL" id="ANB75296.1"/>
    </source>
</evidence>
<keyword evidence="4 5" id="KW-0732">Signal</keyword>
<dbReference type="GO" id="GO:0030288">
    <property type="term" value="C:outer membrane-bounded periplasmic space"/>
    <property type="evidence" value="ECO:0007669"/>
    <property type="project" value="InterPro"/>
</dbReference>
<evidence type="ECO:0000256" key="3">
    <source>
        <dbReference type="ARBA" id="ARBA00022448"/>
    </source>
</evidence>
<dbReference type="InterPro" id="IPR038404">
    <property type="entry name" value="TRAP_DctP_sf"/>
</dbReference>